<reference evidence="3 4" key="1">
    <citation type="submission" date="2024-06" db="EMBL/GenBank/DDBJ databases">
        <title>The Natural Products Discovery Center: Release of the First 8490 Sequenced Strains for Exploring Actinobacteria Biosynthetic Diversity.</title>
        <authorList>
            <person name="Kalkreuter E."/>
            <person name="Kautsar S.A."/>
            <person name="Yang D."/>
            <person name="Bader C.D."/>
            <person name="Teijaro C.N."/>
            <person name="Fluegel L."/>
            <person name="Davis C.M."/>
            <person name="Simpson J.R."/>
            <person name="Lauterbach L."/>
            <person name="Steele A.D."/>
            <person name="Gui C."/>
            <person name="Meng S."/>
            <person name="Li G."/>
            <person name="Viehrig K."/>
            <person name="Ye F."/>
            <person name="Su P."/>
            <person name="Kiefer A.F."/>
            <person name="Nichols A."/>
            <person name="Cepeda A.J."/>
            <person name="Yan W."/>
            <person name="Fan B."/>
            <person name="Jiang Y."/>
            <person name="Adhikari A."/>
            <person name="Zheng C.-J."/>
            <person name="Schuster L."/>
            <person name="Cowan T.M."/>
            <person name="Smanski M.J."/>
            <person name="Chevrette M.G."/>
            <person name="De Carvalho L.P.S."/>
            <person name="Shen B."/>
        </authorList>
    </citation>
    <scope>NUCLEOTIDE SEQUENCE [LARGE SCALE GENOMIC DNA]</scope>
    <source>
        <strain evidence="3 4">NPDC046838</strain>
    </source>
</reference>
<evidence type="ECO:0000256" key="2">
    <source>
        <dbReference type="SAM" id="SignalP"/>
    </source>
</evidence>
<keyword evidence="4" id="KW-1185">Reference proteome</keyword>
<evidence type="ECO:0000256" key="1">
    <source>
        <dbReference type="SAM" id="MobiDB-lite"/>
    </source>
</evidence>
<evidence type="ECO:0000313" key="4">
    <source>
        <dbReference type="Proteomes" id="UP001551176"/>
    </source>
</evidence>
<feature type="chain" id="PRO_5046318470" description="Secreted protein" evidence="2">
    <location>
        <begin position="20"/>
        <end position="403"/>
    </location>
</feature>
<sequence>MKKTAVTLAVLALAAAGCGSDSGGPARKDPTGGSSTGASAQGSWKLEYVDKAVRGEVTAVTAASEDDIWAAGWQSDNGDMSDPEGQFLLRSEGGSWRRQKPPAELDGNVFQPRLDSSGPDNVWFFGSGADFAVGVARWDGSRWRRVPPPPGSGTVSETKVFAPDDVWVLHGERQAQHWDGSRWSTHELPAAAAALDGTAGDDLWAVGFRTSGPGVGGAGGELDQPAAMHWDGTSWTTAPTPTYRFPEPVPPEPSAALDGVEVVSPKEAWAFGSHTFNHGEVEKEPSVEHILLRWDGSRWQRQKGADRDACLSRSVVTHGEDGGLLFGVGRYRTPEGRCTKPSWPRLPAEGEVTAKGRQQLWLDPIVPVPGTKKFVGVGKVYVMQSGNPLTMPTIATFEPPKSS</sequence>
<keyword evidence="2" id="KW-0732">Signal</keyword>
<dbReference type="RefSeq" id="WP_359358265.1">
    <property type="nucleotide sequence ID" value="NZ_JBEYXV010000030.1"/>
</dbReference>
<feature type="signal peptide" evidence="2">
    <location>
        <begin position="1"/>
        <end position="19"/>
    </location>
</feature>
<dbReference type="EMBL" id="JBEYXV010000030">
    <property type="protein sequence ID" value="MEU6826752.1"/>
    <property type="molecule type" value="Genomic_DNA"/>
</dbReference>
<accession>A0ABV3C0H1</accession>
<feature type="compositionally biased region" description="Low complexity" evidence="1">
    <location>
        <begin position="31"/>
        <end position="41"/>
    </location>
</feature>
<organism evidence="3 4">
    <name type="scientific">Streptomyces atriruber</name>
    <dbReference type="NCBI Taxonomy" id="545121"/>
    <lineage>
        <taxon>Bacteria</taxon>
        <taxon>Bacillati</taxon>
        <taxon>Actinomycetota</taxon>
        <taxon>Actinomycetes</taxon>
        <taxon>Kitasatosporales</taxon>
        <taxon>Streptomycetaceae</taxon>
        <taxon>Streptomyces</taxon>
    </lineage>
</organism>
<gene>
    <name evidence="3" type="ORF">ABZ921_39630</name>
</gene>
<comment type="caution">
    <text evidence="3">The sequence shown here is derived from an EMBL/GenBank/DDBJ whole genome shotgun (WGS) entry which is preliminary data.</text>
</comment>
<protein>
    <recommendedName>
        <fullName evidence="5">Secreted protein</fullName>
    </recommendedName>
</protein>
<dbReference type="Proteomes" id="UP001551176">
    <property type="component" value="Unassembled WGS sequence"/>
</dbReference>
<evidence type="ECO:0000313" key="3">
    <source>
        <dbReference type="EMBL" id="MEU6826752.1"/>
    </source>
</evidence>
<feature type="region of interest" description="Disordered" evidence="1">
    <location>
        <begin position="19"/>
        <end position="41"/>
    </location>
</feature>
<evidence type="ECO:0008006" key="5">
    <source>
        <dbReference type="Google" id="ProtNLM"/>
    </source>
</evidence>
<dbReference type="PROSITE" id="PS51257">
    <property type="entry name" value="PROKAR_LIPOPROTEIN"/>
    <property type="match status" value="1"/>
</dbReference>
<proteinExistence type="predicted"/>
<name>A0ABV3C0H1_9ACTN</name>